<feature type="chain" id="PRO_5040735975" evidence="1">
    <location>
        <begin position="22"/>
        <end position="119"/>
    </location>
</feature>
<reference evidence="2" key="1">
    <citation type="submission" date="2021-08" db="EMBL/GenBank/DDBJ databases">
        <title>Isolation and characterization of neutrophilic mixotrophic iron-oxidizing bacteria from deep-sea hydrothermal vents.</title>
        <authorList>
            <person name="He Y."/>
        </authorList>
    </citation>
    <scope>NUCLEOTIDE SEQUENCE</scope>
    <source>
        <strain evidence="2">IOP_13</strain>
    </source>
</reference>
<protein>
    <submittedName>
        <fullName evidence="2">Uncharacterized protein</fullName>
    </submittedName>
</protein>
<accession>A0A9X1N7J2</accession>
<dbReference type="RefSeq" id="WP_041015567.1">
    <property type="nucleotide sequence ID" value="NZ_JAINWF010000015.1"/>
</dbReference>
<gene>
    <name evidence="2" type="ORF">K7H17_20145</name>
</gene>
<keyword evidence="1" id="KW-0732">Signal</keyword>
<comment type="caution">
    <text evidence="2">The sequence shown here is derived from an EMBL/GenBank/DDBJ whole genome shotgun (WGS) entry which is preliminary data.</text>
</comment>
<keyword evidence="3" id="KW-1185">Reference proteome</keyword>
<dbReference type="NCBIfam" id="NF041599">
    <property type="entry name" value="reg_PtrA_PA2808"/>
    <property type="match status" value="1"/>
</dbReference>
<proteinExistence type="predicted"/>
<dbReference type="EMBL" id="JAINWF010000015">
    <property type="protein sequence ID" value="MCD1610169.1"/>
    <property type="molecule type" value="Genomic_DNA"/>
</dbReference>
<name>A0A9X1N7J2_9GAMM</name>
<dbReference type="Proteomes" id="UP001138989">
    <property type="component" value="Unassembled WGS sequence"/>
</dbReference>
<feature type="signal peptide" evidence="1">
    <location>
        <begin position="1"/>
        <end position="21"/>
    </location>
</feature>
<evidence type="ECO:0000256" key="1">
    <source>
        <dbReference type="SAM" id="SignalP"/>
    </source>
</evidence>
<dbReference type="AlphaFoldDB" id="A0A9X1N7J2"/>
<organism evidence="2 3">
    <name type="scientific">Stutzerimonas kunmingensis</name>
    <dbReference type="NCBI Taxonomy" id="1211807"/>
    <lineage>
        <taxon>Bacteria</taxon>
        <taxon>Pseudomonadati</taxon>
        <taxon>Pseudomonadota</taxon>
        <taxon>Gammaproteobacteria</taxon>
        <taxon>Pseudomonadales</taxon>
        <taxon>Pseudomonadaceae</taxon>
        <taxon>Stutzerimonas</taxon>
    </lineage>
</organism>
<evidence type="ECO:0000313" key="2">
    <source>
        <dbReference type="EMBL" id="MCD1610169.1"/>
    </source>
</evidence>
<sequence length="119" mass="13683">MKSLKSLVLIGSLLLSSMVWAEGGSDRVFERMQQMRDKAEAVLVKAEGAPASERHVHMKEHMQMLEELMSNLHNEHPAPDISVEEHLAWMEKHDKLVDDVLAQMMREHKLMMADKECHP</sequence>
<evidence type="ECO:0000313" key="3">
    <source>
        <dbReference type="Proteomes" id="UP001138989"/>
    </source>
</evidence>